<proteinExistence type="predicted"/>
<feature type="compositionally biased region" description="Polar residues" evidence="1">
    <location>
        <begin position="211"/>
        <end position="222"/>
    </location>
</feature>
<keyword evidence="2" id="KW-0732">Signal</keyword>
<feature type="signal peptide" evidence="2">
    <location>
        <begin position="1"/>
        <end position="16"/>
    </location>
</feature>
<gene>
    <name evidence="3" type="ORF">BO71DRAFT_476279</name>
</gene>
<dbReference type="AlphaFoldDB" id="A0A319DAJ8"/>
<dbReference type="STRING" id="1448320.A0A319DAJ8"/>
<feature type="compositionally biased region" description="Basic and acidic residues" evidence="1">
    <location>
        <begin position="193"/>
        <end position="204"/>
    </location>
</feature>
<sequence length="231" mass="26094">MSSLPILLLLPAYTYAYTSFTTNCTLPPHTFNYVSAPNTRGTLTILWTCLFTIISCTWTVQHPDVPWQREHYAPGAKGRVKWEARKYSSMDLWFFATVVAPEVLAKYWRDNLEASTHLEQFTELAKQDGAEWTRTHCFFADMGGFVMRTNVVQRGQMGPGVLPSQSGREKPDNDDSAIRVIEDSTPSPSTLESDSKRLPERDVANEEAGITTEQNVSPQQKSPHNHPAMQR</sequence>
<feature type="chain" id="PRO_5016248669" evidence="2">
    <location>
        <begin position="17"/>
        <end position="231"/>
    </location>
</feature>
<evidence type="ECO:0000313" key="3">
    <source>
        <dbReference type="EMBL" id="PYH94369.1"/>
    </source>
</evidence>
<feature type="compositionally biased region" description="Basic and acidic residues" evidence="1">
    <location>
        <begin position="167"/>
        <end position="182"/>
    </location>
</feature>
<evidence type="ECO:0000256" key="2">
    <source>
        <dbReference type="SAM" id="SignalP"/>
    </source>
</evidence>
<organism evidence="3 4">
    <name type="scientific">Aspergillus ellipticus CBS 707.79</name>
    <dbReference type="NCBI Taxonomy" id="1448320"/>
    <lineage>
        <taxon>Eukaryota</taxon>
        <taxon>Fungi</taxon>
        <taxon>Dikarya</taxon>
        <taxon>Ascomycota</taxon>
        <taxon>Pezizomycotina</taxon>
        <taxon>Eurotiomycetes</taxon>
        <taxon>Eurotiomycetidae</taxon>
        <taxon>Eurotiales</taxon>
        <taxon>Aspergillaceae</taxon>
        <taxon>Aspergillus</taxon>
        <taxon>Aspergillus subgen. Circumdati</taxon>
    </lineage>
</organism>
<dbReference type="VEuPathDB" id="FungiDB:BO71DRAFT_476279"/>
<dbReference type="PANTHER" id="PTHR35043:SF7">
    <property type="entry name" value="TRANSCRIPTION FACTOR DOMAIN-CONTAINING PROTEIN"/>
    <property type="match status" value="1"/>
</dbReference>
<dbReference type="EMBL" id="KZ825873">
    <property type="protein sequence ID" value="PYH94369.1"/>
    <property type="molecule type" value="Genomic_DNA"/>
</dbReference>
<accession>A0A319DAJ8</accession>
<dbReference type="PANTHER" id="PTHR35043">
    <property type="entry name" value="TRANSCRIPTION FACTOR DOMAIN-CONTAINING PROTEIN"/>
    <property type="match status" value="1"/>
</dbReference>
<keyword evidence="4" id="KW-1185">Reference proteome</keyword>
<evidence type="ECO:0000256" key="1">
    <source>
        <dbReference type="SAM" id="MobiDB-lite"/>
    </source>
</evidence>
<protein>
    <submittedName>
        <fullName evidence="3">Uncharacterized protein</fullName>
    </submittedName>
</protein>
<name>A0A319DAJ8_9EURO</name>
<dbReference type="Proteomes" id="UP000247810">
    <property type="component" value="Unassembled WGS sequence"/>
</dbReference>
<evidence type="ECO:0000313" key="4">
    <source>
        <dbReference type="Proteomes" id="UP000247810"/>
    </source>
</evidence>
<feature type="region of interest" description="Disordered" evidence="1">
    <location>
        <begin position="156"/>
        <end position="231"/>
    </location>
</feature>
<reference evidence="3 4" key="1">
    <citation type="submission" date="2018-02" db="EMBL/GenBank/DDBJ databases">
        <title>The genomes of Aspergillus section Nigri reveals drivers in fungal speciation.</title>
        <authorList>
            <consortium name="DOE Joint Genome Institute"/>
            <person name="Vesth T.C."/>
            <person name="Nybo J."/>
            <person name="Theobald S."/>
            <person name="Brandl J."/>
            <person name="Frisvad J.C."/>
            <person name="Nielsen K.F."/>
            <person name="Lyhne E.K."/>
            <person name="Kogle M.E."/>
            <person name="Kuo A."/>
            <person name="Riley R."/>
            <person name="Clum A."/>
            <person name="Nolan M."/>
            <person name="Lipzen A."/>
            <person name="Salamov A."/>
            <person name="Henrissat B."/>
            <person name="Wiebenga A."/>
            <person name="De vries R.P."/>
            <person name="Grigoriev I.V."/>
            <person name="Mortensen U.H."/>
            <person name="Andersen M.R."/>
            <person name="Baker S.E."/>
        </authorList>
    </citation>
    <scope>NUCLEOTIDE SEQUENCE [LARGE SCALE GENOMIC DNA]</scope>
    <source>
        <strain evidence="3 4">CBS 707.79</strain>
    </source>
</reference>
<dbReference type="OrthoDB" id="3061561at2759"/>